<dbReference type="SUPFAM" id="SSF56672">
    <property type="entry name" value="DNA/RNA polymerases"/>
    <property type="match status" value="1"/>
</dbReference>
<dbReference type="Proteomes" id="UP001234989">
    <property type="component" value="Chromosome 2"/>
</dbReference>
<reference evidence="8" key="1">
    <citation type="submission" date="2023-08" db="EMBL/GenBank/DDBJ databases">
        <title>A de novo genome assembly of Solanum verrucosum Schlechtendal, a Mexican diploid species geographically isolated from the other diploid A-genome species in potato relatives.</title>
        <authorList>
            <person name="Hosaka K."/>
        </authorList>
    </citation>
    <scope>NUCLEOTIDE SEQUENCE</scope>
    <source>
        <tissue evidence="8">Young leaves</tissue>
    </source>
</reference>
<keyword evidence="6" id="KW-0695">RNA-directed DNA polymerase</keyword>
<proteinExistence type="predicted"/>
<keyword evidence="2" id="KW-0548">Nucleotidyltransferase</keyword>
<dbReference type="GO" id="GO:0004519">
    <property type="term" value="F:endonuclease activity"/>
    <property type="evidence" value="ECO:0007669"/>
    <property type="project" value="UniProtKB-KW"/>
</dbReference>
<evidence type="ECO:0000256" key="3">
    <source>
        <dbReference type="ARBA" id="ARBA00022722"/>
    </source>
</evidence>
<dbReference type="AlphaFoldDB" id="A0AAF0TCV2"/>
<dbReference type="GO" id="GO:0003964">
    <property type="term" value="F:RNA-directed DNA polymerase activity"/>
    <property type="evidence" value="ECO:0007669"/>
    <property type="project" value="UniProtKB-KW"/>
</dbReference>
<evidence type="ECO:0000256" key="1">
    <source>
        <dbReference type="ARBA" id="ARBA00022679"/>
    </source>
</evidence>
<dbReference type="InterPro" id="IPR041373">
    <property type="entry name" value="RT_RNaseH"/>
</dbReference>
<keyword evidence="4" id="KW-0255">Endonuclease</keyword>
<sequence>MIYCDASGVGLVCVLMQWDQVITYASRQLNLHEHNYPTRYLKLAAVVLMD</sequence>
<evidence type="ECO:0000256" key="4">
    <source>
        <dbReference type="ARBA" id="ARBA00022759"/>
    </source>
</evidence>
<dbReference type="EMBL" id="CP133613">
    <property type="protein sequence ID" value="WMV14181.1"/>
    <property type="molecule type" value="Genomic_DNA"/>
</dbReference>
<keyword evidence="5" id="KW-0378">Hydrolase</keyword>
<dbReference type="InterPro" id="IPR043502">
    <property type="entry name" value="DNA/RNA_pol_sf"/>
</dbReference>
<dbReference type="Pfam" id="PF17917">
    <property type="entry name" value="RT_RNaseH"/>
    <property type="match status" value="1"/>
</dbReference>
<keyword evidence="1" id="KW-0808">Transferase</keyword>
<feature type="domain" description="Reverse transcriptase RNase H-like" evidence="7">
    <location>
        <begin position="2"/>
        <end position="47"/>
    </location>
</feature>
<keyword evidence="3" id="KW-0540">Nuclease</keyword>
<evidence type="ECO:0000313" key="8">
    <source>
        <dbReference type="EMBL" id="WMV14181.1"/>
    </source>
</evidence>
<evidence type="ECO:0000259" key="7">
    <source>
        <dbReference type="Pfam" id="PF17917"/>
    </source>
</evidence>
<protein>
    <recommendedName>
        <fullName evidence="7">Reverse transcriptase RNase H-like domain-containing protein</fullName>
    </recommendedName>
</protein>
<organism evidence="8 9">
    <name type="scientific">Solanum verrucosum</name>
    <dbReference type="NCBI Taxonomy" id="315347"/>
    <lineage>
        <taxon>Eukaryota</taxon>
        <taxon>Viridiplantae</taxon>
        <taxon>Streptophyta</taxon>
        <taxon>Embryophyta</taxon>
        <taxon>Tracheophyta</taxon>
        <taxon>Spermatophyta</taxon>
        <taxon>Magnoliopsida</taxon>
        <taxon>eudicotyledons</taxon>
        <taxon>Gunneridae</taxon>
        <taxon>Pentapetalae</taxon>
        <taxon>asterids</taxon>
        <taxon>lamiids</taxon>
        <taxon>Solanales</taxon>
        <taxon>Solanaceae</taxon>
        <taxon>Solanoideae</taxon>
        <taxon>Solaneae</taxon>
        <taxon>Solanum</taxon>
    </lineage>
</organism>
<evidence type="ECO:0000256" key="5">
    <source>
        <dbReference type="ARBA" id="ARBA00022801"/>
    </source>
</evidence>
<evidence type="ECO:0000313" key="9">
    <source>
        <dbReference type="Proteomes" id="UP001234989"/>
    </source>
</evidence>
<evidence type="ECO:0000256" key="6">
    <source>
        <dbReference type="ARBA" id="ARBA00022918"/>
    </source>
</evidence>
<name>A0AAF0TCV2_SOLVR</name>
<dbReference type="GO" id="GO:0016787">
    <property type="term" value="F:hydrolase activity"/>
    <property type="evidence" value="ECO:0007669"/>
    <property type="project" value="UniProtKB-KW"/>
</dbReference>
<gene>
    <name evidence="8" type="ORF">MTR67_007566</name>
</gene>
<accession>A0AAF0TCV2</accession>
<evidence type="ECO:0000256" key="2">
    <source>
        <dbReference type="ARBA" id="ARBA00022695"/>
    </source>
</evidence>
<keyword evidence="9" id="KW-1185">Reference proteome</keyword>